<keyword evidence="3" id="KW-0325">Glycoprotein</keyword>
<accession>A0ABQ8LCS0</accession>
<proteinExistence type="predicted"/>
<evidence type="ECO:0000259" key="8">
    <source>
        <dbReference type="PROSITE" id="PS51233"/>
    </source>
</evidence>
<evidence type="ECO:0000256" key="3">
    <source>
        <dbReference type="ARBA" id="ARBA00023180"/>
    </source>
</evidence>
<dbReference type="PROSITE" id="PS01225">
    <property type="entry name" value="CTCK_2"/>
    <property type="match status" value="1"/>
</dbReference>
<dbReference type="InterPro" id="IPR002919">
    <property type="entry name" value="TIL_dom"/>
</dbReference>
<dbReference type="SMART" id="SM00041">
    <property type="entry name" value="CT"/>
    <property type="match status" value="1"/>
</dbReference>
<dbReference type="Pfam" id="PF08742">
    <property type="entry name" value="C8"/>
    <property type="match status" value="4"/>
</dbReference>
<dbReference type="PROSITE" id="PS50184">
    <property type="entry name" value="VWFC_2"/>
    <property type="match status" value="1"/>
</dbReference>
<dbReference type="InterPro" id="IPR036084">
    <property type="entry name" value="Ser_inhib-like_sf"/>
</dbReference>
<dbReference type="PANTHER" id="PTHR11339:SF371">
    <property type="entry name" value="MUCIN-2"/>
    <property type="match status" value="1"/>
</dbReference>
<evidence type="ECO:0000256" key="5">
    <source>
        <dbReference type="SAM" id="SignalP"/>
    </source>
</evidence>
<protein>
    <submittedName>
        <fullName evidence="9">Mucin-2</fullName>
    </submittedName>
</protein>
<evidence type="ECO:0000259" key="7">
    <source>
        <dbReference type="PROSITE" id="PS50184"/>
    </source>
</evidence>
<dbReference type="InterPro" id="IPR006207">
    <property type="entry name" value="Cys_knot_C"/>
</dbReference>
<feature type="domain" description="VWFD" evidence="8">
    <location>
        <begin position="1754"/>
        <end position="1937"/>
    </location>
</feature>
<dbReference type="SMART" id="SM00214">
    <property type="entry name" value="VWC"/>
    <property type="match status" value="2"/>
</dbReference>
<feature type="domain" description="VWFD" evidence="8">
    <location>
        <begin position="317"/>
        <end position="492"/>
    </location>
</feature>
<evidence type="ECO:0000313" key="9">
    <source>
        <dbReference type="EMBL" id="KAI2648515.1"/>
    </source>
</evidence>
<dbReference type="InterPro" id="IPR050780">
    <property type="entry name" value="Mucin_vWF_Thrombospondin_sf"/>
</dbReference>
<dbReference type="PROSITE" id="PS01208">
    <property type="entry name" value="VWFC_1"/>
    <property type="match status" value="1"/>
</dbReference>
<dbReference type="Pfam" id="PF00094">
    <property type="entry name" value="VWD"/>
    <property type="match status" value="4"/>
</dbReference>
<comment type="caution">
    <text evidence="4">Lacks conserved residue(s) required for the propagation of feature annotation.</text>
</comment>
<feature type="domain" description="VWFD" evidence="8">
    <location>
        <begin position="33"/>
        <end position="203"/>
    </location>
</feature>
<dbReference type="SMART" id="SM00832">
    <property type="entry name" value="C8"/>
    <property type="match status" value="4"/>
</dbReference>
<dbReference type="InterPro" id="IPR001846">
    <property type="entry name" value="VWF_type-D"/>
</dbReference>
<organism evidence="9 10">
    <name type="scientific">Labeo rohita</name>
    <name type="common">Indian major carp</name>
    <name type="synonym">Cyprinus rohita</name>
    <dbReference type="NCBI Taxonomy" id="84645"/>
    <lineage>
        <taxon>Eukaryota</taxon>
        <taxon>Metazoa</taxon>
        <taxon>Chordata</taxon>
        <taxon>Craniata</taxon>
        <taxon>Vertebrata</taxon>
        <taxon>Euteleostomi</taxon>
        <taxon>Actinopterygii</taxon>
        <taxon>Neopterygii</taxon>
        <taxon>Teleostei</taxon>
        <taxon>Ostariophysi</taxon>
        <taxon>Cypriniformes</taxon>
        <taxon>Cyprinidae</taxon>
        <taxon>Labeoninae</taxon>
        <taxon>Labeonini</taxon>
        <taxon>Labeo</taxon>
    </lineage>
</organism>
<feature type="domain" description="CTCK" evidence="6">
    <location>
        <begin position="2318"/>
        <end position="2402"/>
    </location>
</feature>
<feature type="signal peptide" evidence="5">
    <location>
        <begin position="1"/>
        <end position="22"/>
    </location>
</feature>
<dbReference type="InterPro" id="IPR014853">
    <property type="entry name" value="VWF/SSPO/ZAN-like_Cys-rich_dom"/>
</dbReference>
<dbReference type="SUPFAM" id="SSF57567">
    <property type="entry name" value="Serine protease inhibitors"/>
    <property type="match status" value="1"/>
</dbReference>
<dbReference type="Proteomes" id="UP000830375">
    <property type="component" value="Unassembled WGS sequence"/>
</dbReference>
<dbReference type="CDD" id="cd19941">
    <property type="entry name" value="TIL"/>
    <property type="match status" value="2"/>
</dbReference>
<feature type="domain" description="VWFC" evidence="7">
    <location>
        <begin position="2063"/>
        <end position="2132"/>
    </location>
</feature>
<sequence length="2402" mass="274357">MEWRTSTVCILLLALTGIQVDSKMVYPSNHVNNICSMWGNFHFKTFDGDVYQFLGMCEYNLVSDCQSLIRQFSVHVKRTEHITGPKISRVSITINEIGIELTEKQVLINGENVTLPVHIAGILVEENSIYTKLYSKMGITVMWNKEDAVMVELDSKYSNQTCGLCGDFNGVPVYNEFIESGRKVGYVEFGNMHRVHNPTHVCEDPFESVDEQNEVDQCEKIRTDCVDLLEDLKWSSCNWVLNPEPYIKACTNDLCLRQPEDEDTDISALCATLSEYSRQCSHAGGTPPSWRTANFCAVKCPYNMEGNWICRSIPSPGLCAVEEGSHFTTFDGKEFTFHGDCNYVLSKDCAEFKFTVLGQVVPCFSQETDTCLKSVVVLFNNDMKNPLIIKADRTVQHNAEVSLPYMTADFTVFMPSSFHIILQTTFGLQVQVQLVPLMQVYITVDKSFQGKTCGICGNFNKVLLDELMTPQGVVEGTPVSFANSWKAQSNCPDRTERMDDPCSYSSDSEHFAEHWCSKMKDKMSIFAKCHATVNPDSYYKRCKYSTCSCEKSEECMCAVFSSYAQACAAKGIVLQAWREVVCEKYTESCPASQNYSYQLQSCQRTCLSLASERQSCRDDFVPVDGCACPDGLYEDENGLCVPMEKCACYHNGQKINPGKSITIREEHCVCTNGKFHCHSWKARIQGCSFPRVFFNCSTAAPDEHGLECANTCLQQDVDCFSLDCQSGCQCPLGLLDDGRGHCVKLDHCPCICTIYGSGHYVTFDQQRFGFRGDCSYIAVQDKCGNKTGRFYVITENMPCGTTGTTCSKAVRILLGRTMLLLSDGTVTATDTGSGPNFKYSERNIGMYLVIDANIGLTILWDRKTTVRAILQPHYRGHVCGLCGNFNENGKDDFTTQGNLPTTDIMEFVDSWKVLSTCPAAKPDINPCIATPNRLTWAKIQCSIIKSVTFKDCHSKVDPNPYYENCVRDSCACDAGGDCECFCTAVAAYAQACNEEGVCVNWRSPEICPVYCDYYNDHEECIWHYHPCHETCYKTCLNPDGICNNTLPPMEDLCEGMSKHDNTTTSHTYCNNNIIYPIIYPYTDNYHKAAYNTTNTRNSHINYPYTNNHHKAAYNNTTTRNSHINYHTLYNNYPYNNTTTRNSINYPYIDNHHKAAYNNTTRNSHINYFYTDNHHKAAYNNTTRNSHINYFYTDNHHKAAYNNTTRNSHINYFYTDNHHKAAYNNTTRNSHINYPYNDNHHKAAYNNNTTRNFLINYFYTDNHHKAAYNNTTTRNSHINYPYTNNHHKATYNDTTTRNFLINYFYTNSHHKAAYNNTTTRNSHINYPYIDNHHKAAYNNTTRNSHINYFYTDNHHKATYNNTTTRNSHINYPYNDNHHKAVSINYPYTDNHHKAAYNNRIIHIPYPYTNNYYKAFYNTYHISYLYLNKRYNRINHITYPYSNNYHEAYDNTSSNHIIYSYSNNYHKAYYNNIRNTKTYHIIYSYTDSYCSACYNNNNNNRINHITYHKAYYNRSNPITYPYTNNYNKINHITYPYSNNYHETYYNTSSNHIIYSYTDSYYKAYYNISSNHIIYSYSNNYYKAYYNNIRNTRTYHIIYSYTDSYCSACYNNNNNNRINHITYHKAYYNRRNPITYPYTNNYHETYYNTSSNHIIYSYSNNYHKAYYKNIRNTRTYHIIYSYTDSYYKAYYNISSNHIIYSYSNNYYKAYYNKVNHVAYPYTNNYHNVFYNTNTYCYSYVYSYTNSTLRLSCMGQKRFCEGWGDPHYVTFDGHFYSYQGNCTYVLMEEIRPQYHLKIYIDSVYCDPVEHVSCPKSIIVSYNKLVITLTNHNLMGGADLEAFENNEKLRLPYARNGVRVISSGLDLILSIPMLGVDITFGATGFGINLPYQLFGNNTQGHCGTCNNNKADDCMIPGGILVDDCAVMADYWPASGVNGELCTPPTALPPVGGDVKPTSKPCQAHSYCNLLNSELFKECHPHLSPENFFLACEYDSCHMSNPAVVCTSLQTYARACSQLGICIHWRNYTNLCSKPGESVIKVPTEGCFCPEGSLLFNKESGVCVDKCGCLDASGTPREFNEVFEYNCEECICDKASKSVICKPKKCPDVKPVICNAPGFVLVNVSNPSDPCCSEQVCKCDASLCPPMDNKCTVGYSPVLQVPDGKCCPEIICEPKRVCVHKNMEYEPGTTVPVAQCQECTCTWDVDPKTQLFQIKCSFVPCIEKCDPGYEYVETNHNDCCGKCVQTHCIVNINGVDHILKEGESLPTTNQGCDKITCTKVNGQFITDKHTIQCPTFNISNCQPGTVQQSPDGCCKVCVDQVKGCQVQTVRDYINHNNCQSEKRMDLTFCGGDCTSFSRYTDPGLSSCKCCQATRSSNRTVNLGCINGDIVTHTYVHVEECGCSKTNCH</sequence>
<keyword evidence="10" id="KW-1185">Reference proteome</keyword>
<dbReference type="PROSITE" id="PS01185">
    <property type="entry name" value="CTCK_1"/>
    <property type="match status" value="1"/>
</dbReference>
<dbReference type="Pfam" id="PF01826">
    <property type="entry name" value="TIL"/>
    <property type="match status" value="1"/>
</dbReference>
<reference evidence="9 10" key="1">
    <citation type="submission" date="2022-01" db="EMBL/GenBank/DDBJ databases">
        <title>A high-quality chromosome-level genome assembly of rohu carp, Labeo rohita.</title>
        <authorList>
            <person name="Arick M.A. II"/>
            <person name="Hsu C.-Y."/>
            <person name="Magbanua Z."/>
            <person name="Pechanova O."/>
            <person name="Grover C."/>
            <person name="Miller E."/>
            <person name="Thrash A."/>
            <person name="Ezzel L."/>
            <person name="Alam S."/>
            <person name="Benzie J."/>
            <person name="Hamilton M."/>
            <person name="Karsi A."/>
            <person name="Lawrence M.L."/>
            <person name="Peterson D.G."/>
        </authorList>
    </citation>
    <scope>NUCLEOTIDE SEQUENCE [LARGE SCALE GENOMIC DNA]</scope>
    <source>
        <strain evidence="10">BAU-BD-2019</strain>
        <tissue evidence="9">Blood</tissue>
    </source>
</reference>
<dbReference type="PANTHER" id="PTHR11339">
    <property type="entry name" value="EXTRACELLULAR MATRIX GLYCOPROTEIN RELATED"/>
    <property type="match status" value="1"/>
</dbReference>
<dbReference type="SMART" id="SM00216">
    <property type="entry name" value="VWD"/>
    <property type="match status" value="4"/>
</dbReference>
<evidence type="ECO:0000256" key="4">
    <source>
        <dbReference type="PROSITE-ProRule" id="PRU00039"/>
    </source>
</evidence>
<dbReference type="EMBL" id="JACTAM010000025">
    <property type="protein sequence ID" value="KAI2648515.1"/>
    <property type="molecule type" value="Genomic_DNA"/>
</dbReference>
<evidence type="ECO:0000256" key="2">
    <source>
        <dbReference type="ARBA" id="ARBA00023157"/>
    </source>
</evidence>
<dbReference type="Gene3D" id="2.10.25.10">
    <property type="entry name" value="Laminin"/>
    <property type="match status" value="1"/>
</dbReference>
<dbReference type="PROSITE" id="PS51233">
    <property type="entry name" value="VWFD"/>
    <property type="match status" value="4"/>
</dbReference>
<keyword evidence="5" id="KW-0732">Signal</keyword>
<evidence type="ECO:0000259" key="6">
    <source>
        <dbReference type="PROSITE" id="PS01225"/>
    </source>
</evidence>
<evidence type="ECO:0000313" key="10">
    <source>
        <dbReference type="Proteomes" id="UP000830375"/>
    </source>
</evidence>
<comment type="caution">
    <text evidence="9">The sequence shown here is derived from an EMBL/GenBank/DDBJ whole genome shotgun (WGS) entry which is preliminary data.</text>
</comment>
<gene>
    <name evidence="9" type="ORF">H4Q32_018639</name>
</gene>
<evidence type="ECO:0000256" key="1">
    <source>
        <dbReference type="ARBA" id="ARBA00022737"/>
    </source>
</evidence>
<feature type="domain" description="VWFD" evidence="8">
    <location>
        <begin position="750"/>
        <end position="918"/>
    </location>
</feature>
<keyword evidence="2" id="KW-1015">Disulfide bond</keyword>
<keyword evidence="1" id="KW-0677">Repeat</keyword>
<feature type="chain" id="PRO_5045711009" evidence="5">
    <location>
        <begin position="23"/>
        <end position="2402"/>
    </location>
</feature>
<dbReference type="InterPro" id="IPR001007">
    <property type="entry name" value="VWF_dom"/>
</dbReference>
<name>A0ABQ8LCS0_LABRO</name>